<dbReference type="SUPFAM" id="SSF103473">
    <property type="entry name" value="MFS general substrate transporter"/>
    <property type="match status" value="1"/>
</dbReference>
<comment type="subcellular location">
    <subcellularLocation>
        <location evidence="1">Membrane</location>
        <topology evidence="1">Multi-pass membrane protein</topology>
    </subcellularLocation>
</comment>
<feature type="domain" description="Major facilitator superfamily (MFS) profile" evidence="6">
    <location>
        <begin position="41"/>
        <end position="463"/>
    </location>
</feature>
<dbReference type="Pfam" id="PF00083">
    <property type="entry name" value="Sugar_tr"/>
    <property type="match status" value="1"/>
</dbReference>
<evidence type="ECO:0000313" key="8">
    <source>
        <dbReference type="Proteomes" id="UP001307889"/>
    </source>
</evidence>
<dbReference type="Gene3D" id="1.20.1250.20">
    <property type="entry name" value="MFS general substrate transporter like domains"/>
    <property type="match status" value="1"/>
</dbReference>
<evidence type="ECO:0000256" key="3">
    <source>
        <dbReference type="ARBA" id="ARBA00022989"/>
    </source>
</evidence>
<keyword evidence="3 5" id="KW-1133">Transmembrane helix</keyword>
<dbReference type="InterPro" id="IPR050549">
    <property type="entry name" value="MFS_Trehalose_Transporter"/>
</dbReference>
<proteinExistence type="predicted"/>
<feature type="transmembrane region" description="Helical" evidence="5">
    <location>
        <begin position="316"/>
        <end position="334"/>
    </location>
</feature>
<dbReference type="EMBL" id="AP028909">
    <property type="protein sequence ID" value="BES89572.1"/>
    <property type="molecule type" value="Genomic_DNA"/>
</dbReference>
<keyword evidence="8" id="KW-1185">Reference proteome</keyword>
<keyword evidence="4 5" id="KW-0472">Membrane</keyword>
<feature type="transmembrane region" description="Helical" evidence="5">
    <location>
        <begin position="111"/>
        <end position="130"/>
    </location>
</feature>
<dbReference type="Proteomes" id="UP001307889">
    <property type="component" value="Chromosome 1"/>
</dbReference>
<name>A0ABN7AGV0_9HEMI</name>
<evidence type="ECO:0000259" key="6">
    <source>
        <dbReference type="PROSITE" id="PS50850"/>
    </source>
</evidence>
<gene>
    <name evidence="7" type="ORF">NTJ_02379</name>
</gene>
<dbReference type="PANTHER" id="PTHR48021">
    <property type="match status" value="1"/>
</dbReference>
<feature type="transmembrane region" description="Helical" evidence="5">
    <location>
        <begin position="409"/>
        <end position="429"/>
    </location>
</feature>
<dbReference type="PROSITE" id="PS50850">
    <property type="entry name" value="MFS"/>
    <property type="match status" value="1"/>
</dbReference>
<feature type="transmembrane region" description="Helical" evidence="5">
    <location>
        <begin position="136"/>
        <end position="158"/>
    </location>
</feature>
<sequence length="508" mass="55222">MEETSRRGVFPNVIDISHHSHYAVNKEALRSIPGLGRMLYTTLAVSVTAFASGTTEGWSSPMILILSSEENPINRVLTTSETNKMVTYMKLSSIVNTMLCGFLCDRFGRRSGAWAISFLVPLGWGLLATLSDINGLYVGAALIGSTTISGLVLGIIILSEMADDNVRGSLISIIVFWYSCGVLLAHVLGEICSFHVFNWVGFSISIISAILLYTLPESPQYLILKNRADDARRSLQWYHGSDPTVIEDRMNGLKKTKTYVDCQKFMSCKGQRLSLLIIVFLNAFGELGGTTIIETYAGPILSDTVKPAIITAGEGALMLACIRFIAGMASCYLIERSGRRITLILSFVKMSIALALLSIMFWFNKEVGLELEIYPPLVLLIIYTLANQMFLGTNEVISGEIASPSIRGVLMAVGGTTKIIVSVLCLQVYSPLDELGKYGNFIYEACFCLLGAIISMYIIPETQGKSLNTISDELRGVHPAEDAGSDGAKSINDGTAVIEAESCDGSRL</sequence>
<organism evidence="7 8">
    <name type="scientific">Nesidiocoris tenuis</name>
    <dbReference type="NCBI Taxonomy" id="355587"/>
    <lineage>
        <taxon>Eukaryota</taxon>
        <taxon>Metazoa</taxon>
        <taxon>Ecdysozoa</taxon>
        <taxon>Arthropoda</taxon>
        <taxon>Hexapoda</taxon>
        <taxon>Insecta</taxon>
        <taxon>Pterygota</taxon>
        <taxon>Neoptera</taxon>
        <taxon>Paraneoptera</taxon>
        <taxon>Hemiptera</taxon>
        <taxon>Heteroptera</taxon>
        <taxon>Panheteroptera</taxon>
        <taxon>Cimicomorpha</taxon>
        <taxon>Miridae</taxon>
        <taxon>Dicyphina</taxon>
        <taxon>Nesidiocoris</taxon>
    </lineage>
</organism>
<feature type="transmembrane region" description="Helical" evidence="5">
    <location>
        <begin position="194"/>
        <end position="215"/>
    </location>
</feature>
<evidence type="ECO:0000256" key="4">
    <source>
        <dbReference type="ARBA" id="ARBA00023136"/>
    </source>
</evidence>
<protein>
    <submittedName>
        <fullName evidence="7">Sugar (And other) transporter</fullName>
    </submittedName>
</protein>
<evidence type="ECO:0000313" key="7">
    <source>
        <dbReference type="EMBL" id="BES89572.1"/>
    </source>
</evidence>
<dbReference type="PANTHER" id="PTHR48021:SF1">
    <property type="entry name" value="GH07001P-RELATED"/>
    <property type="match status" value="1"/>
</dbReference>
<feature type="transmembrane region" description="Helical" evidence="5">
    <location>
        <begin position="170"/>
        <end position="188"/>
    </location>
</feature>
<reference evidence="7 8" key="1">
    <citation type="submission" date="2023-09" db="EMBL/GenBank/DDBJ databases">
        <title>Nesidiocoris tenuis whole genome shotgun sequence.</title>
        <authorList>
            <person name="Shibata T."/>
            <person name="Shimoda M."/>
            <person name="Kobayashi T."/>
            <person name="Uehara T."/>
        </authorList>
    </citation>
    <scope>NUCLEOTIDE SEQUENCE [LARGE SCALE GENOMIC DNA]</scope>
    <source>
        <strain evidence="7 8">Japan</strain>
    </source>
</reference>
<evidence type="ECO:0000256" key="5">
    <source>
        <dbReference type="SAM" id="Phobius"/>
    </source>
</evidence>
<feature type="transmembrane region" description="Helical" evidence="5">
    <location>
        <begin position="273"/>
        <end position="296"/>
    </location>
</feature>
<evidence type="ECO:0000256" key="1">
    <source>
        <dbReference type="ARBA" id="ARBA00004141"/>
    </source>
</evidence>
<feature type="transmembrane region" description="Helical" evidence="5">
    <location>
        <begin position="375"/>
        <end position="397"/>
    </location>
</feature>
<dbReference type="InterPro" id="IPR020846">
    <property type="entry name" value="MFS_dom"/>
</dbReference>
<accession>A0ABN7AGV0</accession>
<dbReference type="InterPro" id="IPR036259">
    <property type="entry name" value="MFS_trans_sf"/>
</dbReference>
<dbReference type="InterPro" id="IPR005828">
    <property type="entry name" value="MFS_sugar_transport-like"/>
</dbReference>
<feature type="transmembrane region" description="Helical" evidence="5">
    <location>
        <begin position="441"/>
        <end position="459"/>
    </location>
</feature>
<evidence type="ECO:0000256" key="2">
    <source>
        <dbReference type="ARBA" id="ARBA00022692"/>
    </source>
</evidence>
<keyword evidence="2 5" id="KW-0812">Transmembrane</keyword>
<feature type="transmembrane region" description="Helical" evidence="5">
    <location>
        <begin position="341"/>
        <end position="363"/>
    </location>
</feature>